<feature type="transmembrane region" description="Helical" evidence="1">
    <location>
        <begin position="78"/>
        <end position="97"/>
    </location>
</feature>
<evidence type="ECO:0000256" key="1">
    <source>
        <dbReference type="SAM" id="Phobius"/>
    </source>
</evidence>
<evidence type="ECO:0000313" key="3">
    <source>
        <dbReference type="Proteomes" id="UP000694415"/>
    </source>
</evidence>
<dbReference type="Ensembl" id="ENSMSIT00000006657.1">
    <property type="protein sequence ID" value="ENSMSIP00000005262.1"/>
    <property type="gene ID" value="ENSMSIG00000004787.1"/>
</dbReference>
<keyword evidence="1" id="KW-1133">Transmembrane helix</keyword>
<keyword evidence="1" id="KW-0472">Membrane</keyword>
<name>A0A8C6GGF8_MUSSI</name>
<organism evidence="2 3">
    <name type="scientific">Mus spicilegus</name>
    <name type="common">Mound-building mouse</name>
    <dbReference type="NCBI Taxonomy" id="10103"/>
    <lineage>
        <taxon>Eukaryota</taxon>
        <taxon>Metazoa</taxon>
        <taxon>Chordata</taxon>
        <taxon>Craniata</taxon>
        <taxon>Vertebrata</taxon>
        <taxon>Euteleostomi</taxon>
        <taxon>Mammalia</taxon>
        <taxon>Eutheria</taxon>
        <taxon>Euarchontoglires</taxon>
        <taxon>Glires</taxon>
        <taxon>Rodentia</taxon>
        <taxon>Myomorpha</taxon>
        <taxon>Muroidea</taxon>
        <taxon>Muridae</taxon>
        <taxon>Murinae</taxon>
        <taxon>Mus</taxon>
        <taxon>Mus</taxon>
    </lineage>
</organism>
<reference evidence="2" key="2">
    <citation type="submission" date="2025-09" db="UniProtKB">
        <authorList>
            <consortium name="Ensembl"/>
        </authorList>
    </citation>
    <scope>IDENTIFICATION</scope>
</reference>
<dbReference type="GeneTree" id="ENSGT01140000286761"/>
<reference evidence="2" key="1">
    <citation type="submission" date="2025-08" db="UniProtKB">
        <authorList>
            <consortium name="Ensembl"/>
        </authorList>
    </citation>
    <scope>IDENTIFICATION</scope>
</reference>
<keyword evidence="3" id="KW-1185">Reference proteome</keyword>
<proteinExistence type="predicted"/>
<sequence length="98" mass="11114">MRPGPRPSSALPQAAPDDSGRVLLWESPTRQSWRKAGRVCPVQPQAGSLIAIRKCLIQKMPESFFLRLHSIFHISGKWSWFGFGLGLFICSCDFFFFL</sequence>
<evidence type="ECO:0000313" key="2">
    <source>
        <dbReference type="Ensembl" id="ENSMSIP00000005262.1"/>
    </source>
</evidence>
<protein>
    <submittedName>
        <fullName evidence="2">Uncharacterized protein</fullName>
    </submittedName>
</protein>
<dbReference type="Proteomes" id="UP000694415">
    <property type="component" value="Unplaced"/>
</dbReference>
<accession>A0A8C6GGF8</accession>
<dbReference type="AlphaFoldDB" id="A0A8C6GGF8"/>
<keyword evidence="1" id="KW-0812">Transmembrane</keyword>